<dbReference type="EMBL" id="JAEOAQ010000005">
    <property type="protein sequence ID" value="KAG5418408.1"/>
    <property type="molecule type" value="Genomic_DNA"/>
</dbReference>
<dbReference type="GeneID" id="93652565"/>
<evidence type="ECO:0000256" key="3">
    <source>
        <dbReference type="SAM" id="SignalP"/>
    </source>
</evidence>
<dbReference type="RefSeq" id="XP_067547524.1">
    <property type="nucleotide sequence ID" value="XM_067692954.1"/>
</dbReference>
<accession>A0A8H7ZAS3</accession>
<proteinExistence type="predicted"/>
<keyword evidence="2" id="KW-0812">Transmembrane</keyword>
<keyword evidence="2" id="KW-0472">Membrane</keyword>
<keyword evidence="5" id="KW-1185">Reference proteome</keyword>
<dbReference type="Proteomes" id="UP000669133">
    <property type="component" value="Unassembled WGS sequence"/>
</dbReference>
<feature type="signal peptide" evidence="3">
    <location>
        <begin position="1"/>
        <end position="20"/>
    </location>
</feature>
<evidence type="ECO:0000313" key="5">
    <source>
        <dbReference type="Proteomes" id="UP000669133"/>
    </source>
</evidence>
<protein>
    <submittedName>
        <fullName evidence="4">Uncharacterized protein</fullName>
    </submittedName>
</protein>
<comment type="caution">
    <text evidence="4">The sequence shown here is derived from an EMBL/GenBank/DDBJ whole genome shotgun (WGS) entry which is preliminary data.</text>
</comment>
<evidence type="ECO:0000256" key="2">
    <source>
        <dbReference type="SAM" id="Phobius"/>
    </source>
</evidence>
<feature type="transmembrane region" description="Helical" evidence="2">
    <location>
        <begin position="72"/>
        <end position="96"/>
    </location>
</feature>
<keyword evidence="2" id="KW-1133">Transmembrane helix</keyword>
<feature type="compositionally biased region" description="Polar residues" evidence="1">
    <location>
        <begin position="114"/>
        <end position="123"/>
    </location>
</feature>
<dbReference type="AlphaFoldDB" id="A0A8H7ZAS3"/>
<feature type="region of interest" description="Disordered" evidence="1">
    <location>
        <begin position="102"/>
        <end position="123"/>
    </location>
</feature>
<keyword evidence="3" id="KW-0732">Signal</keyword>
<sequence length="162" mass="17263">MGVVLSLPLALLGVLGGSRTGEDEDTSMNKTDSQPGYYNGNYSSKYGTRLNQSLTNSSSWGNEDASNGSNNAWIAAPVIGGVFLCCVIGCCTVGICKSPGTTASQMHPRHHQPDQQIVDTVDSNVTPPEKAYLRVEDVETLVGEEEFQNCVASDIESVKTKC</sequence>
<gene>
    <name evidence="4" type="ORF">I9W82_003936</name>
</gene>
<organism evidence="4 5">
    <name type="scientific">Candida metapsilosis</name>
    <dbReference type="NCBI Taxonomy" id="273372"/>
    <lineage>
        <taxon>Eukaryota</taxon>
        <taxon>Fungi</taxon>
        <taxon>Dikarya</taxon>
        <taxon>Ascomycota</taxon>
        <taxon>Saccharomycotina</taxon>
        <taxon>Pichiomycetes</taxon>
        <taxon>Debaryomycetaceae</taxon>
        <taxon>Candida/Lodderomyces clade</taxon>
        <taxon>Candida</taxon>
    </lineage>
</organism>
<dbReference type="OrthoDB" id="4026664at2759"/>
<evidence type="ECO:0000256" key="1">
    <source>
        <dbReference type="SAM" id="MobiDB-lite"/>
    </source>
</evidence>
<reference evidence="4 5" key="1">
    <citation type="submission" date="2020-12" db="EMBL/GenBank/DDBJ databases">
        <title>Effect of drift, selection, and recombination on the evolution of hybrid genomes in Candida yeast pathogens.</title>
        <authorList>
            <person name="Mixao V."/>
            <person name="Ksiezopolska E."/>
            <person name="Saus E."/>
            <person name="Boekhout T."/>
            <person name="Gacser A."/>
            <person name="Gabaldon T."/>
        </authorList>
    </citation>
    <scope>NUCLEOTIDE SEQUENCE [LARGE SCALE GENOMIC DNA]</scope>
    <source>
        <strain evidence="4 5">BP57</strain>
    </source>
</reference>
<feature type="chain" id="PRO_5034730913" evidence="3">
    <location>
        <begin position="21"/>
        <end position="162"/>
    </location>
</feature>
<feature type="region of interest" description="Disordered" evidence="1">
    <location>
        <begin position="18"/>
        <end position="38"/>
    </location>
</feature>
<evidence type="ECO:0000313" key="4">
    <source>
        <dbReference type="EMBL" id="KAG5418408.1"/>
    </source>
</evidence>
<name>A0A8H7ZAS3_9ASCO</name>